<gene>
    <name evidence="2" type="ORF">VA596_00280</name>
</gene>
<dbReference type="Proteomes" id="UP001304298">
    <property type="component" value="Unassembled WGS sequence"/>
</dbReference>
<feature type="transmembrane region" description="Helical" evidence="1">
    <location>
        <begin position="213"/>
        <end position="233"/>
    </location>
</feature>
<feature type="transmembrane region" description="Helical" evidence="1">
    <location>
        <begin position="15"/>
        <end position="36"/>
    </location>
</feature>
<evidence type="ECO:0008006" key="4">
    <source>
        <dbReference type="Google" id="ProtNLM"/>
    </source>
</evidence>
<protein>
    <recommendedName>
        <fullName evidence="4">Transmembrane protein</fullName>
    </recommendedName>
</protein>
<reference evidence="2 3" key="1">
    <citation type="submission" date="2023-12" db="EMBL/GenBank/DDBJ databases">
        <title>Amycolatopsis sp. V23-08.</title>
        <authorList>
            <person name="Somphong A."/>
        </authorList>
    </citation>
    <scope>NUCLEOTIDE SEQUENCE [LARGE SCALE GENOMIC DNA]</scope>
    <source>
        <strain evidence="2 3">V23-08</strain>
    </source>
</reference>
<keyword evidence="1" id="KW-0472">Membrane</keyword>
<evidence type="ECO:0000313" key="3">
    <source>
        <dbReference type="Proteomes" id="UP001304298"/>
    </source>
</evidence>
<feature type="transmembrane region" description="Helical" evidence="1">
    <location>
        <begin position="280"/>
        <end position="301"/>
    </location>
</feature>
<feature type="transmembrane region" description="Helical" evidence="1">
    <location>
        <begin position="378"/>
        <end position="398"/>
    </location>
</feature>
<feature type="transmembrane region" description="Helical" evidence="1">
    <location>
        <begin position="121"/>
        <end position="145"/>
    </location>
</feature>
<dbReference type="EMBL" id="JAYFSI010000001">
    <property type="protein sequence ID" value="MEA5357953.1"/>
    <property type="molecule type" value="Genomic_DNA"/>
</dbReference>
<organism evidence="2 3">
    <name type="scientific">Amycolatopsis heterodermiae</name>
    <dbReference type="NCBI Taxonomy" id="3110235"/>
    <lineage>
        <taxon>Bacteria</taxon>
        <taxon>Bacillati</taxon>
        <taxon>Actinomycetota</taxon>
        <taxon>Actinomycetes</taxon>
        <taxon>Pseudonocardiales</taxon>
        <taxon>Pseudonocardiaceae</taxon>
        <taxon>Amycolatopsis</taxon>
    </lineage>
</organism>
<keyword evidence="1" id="KW-0812">Transmembrane</keyword>
<evidence type="ECO:0000313" key="2">
    <source>
        <dbReference type="EMBL" id="MEA5357953.1"/>
    </source>
</evidence>
<keyword evidence="1" id="KW-1133">Transmembrane helix</keyword>
<comment type="caution">
    <text evidence="2">The sequence shown here is derived from an EMBL/GenBank/DDBJ whole genome shotgun (WGS) entry which is preliminary data.</text>
</comment>
<feature type="transmembrane region" description="Helical" evidence="1">
    <location>
        <begin position="346"/>
        <end position="366"/>
    </location>
</feature>
<feature type="transmembrane region" description="Helical" evidence="1">
    <location>
        <begin position="173"/>
        <end position="206"/>
    </location>
</feature>
<name>A0ABU5QVK5_9PSEU</name>
<evidence type="ECO:0000256" key="1">
    <source>
        <dbReference type="SAM" id="Phobius"/>
    </source>
</evidence>
<sequence length="584" mass="62372">MLDELTEEPRVRRRVPAVVIAAFVAGLVPFVLHTWAALHGNFAQDDFVVTYRAAAAGPFDLGFLFQDYHGHLTPGGFFLAAVLTAWAPLNFPLLMLPLLIMRALMTVLFWCLLVRCFGRRWAILVPFTVFTASTLLLVPTLWWAYGVQIVPVVLATAGALHAQVRYFQDGGRWWIGTFAWTVFGLAFYEKAAVIPLVLAGVTVLLGQSFRDRARYWAGHVLLLAAFVTVYLTVTSSQVAPGGTPMSAGSVADLTGRMLGDTLLPGLAGGPWSGPGPGATWAPSPFGVVVVVFLAALGVLIAGVRAGGRRAWRAWALFGVLLAVDVALLALTRLREVGPAAGDDPRYLAELALAAALCGAFAFLAPGEVAPSGGKRERPIALVACVLLLASSTVGFLQLSPGMRFEHAGQYVANVRAAIAEDPDLVFYDDFVPSDVVFEWFGADSFASRVVGLLPGAHFDQPTSRMHLLDANGTPHRITGVAPVSRGVTGPVPNCGYTIGETLVRIPLDTAVLGRHLLKVDYFTSDGGEGLIDLEGKRTPVWFQAGLHSMFLPVDGLFDHIGVQLSSPGAPVCLAKMEVGKPLTQ</sequence>
<keyword evidence="3" id="KW-1185">Reference proteome</keyword>
<feature type="transmembrane region" description="Helical" evidence="1">
    <location>
        <begin position="313"/>
        <end position="334"/>
    </location>
</feature>
<accession>A0ABU5QVK5</accession>
<dbReference type="RefSeq" id="WP_323322339.1">
    <property type="nucleotide sequence ID" value="NZ_JAYFSI010000001.1"/>
</dbReference>
<feature type="transmembrane region" description="Helical" evidence="1">
    <location>
        <begin position="72"/>
        <end position="89"/>
    </location>
</feature>
<proteinExistence type="predicted"/>